<evidence type="ECO:0000313" key="4">
    <source>
        <dbReference type="Proteomes" id="UP000591131"/>
    </source>
</evidence>
<evidence type="ECO:0000313" key="3">
    <source>
        <dbReference type="EMBL" id="KAF4652313.1"/>
    </source>
</evidence>
<feature type="region of interest" description="Disordered" evidence="2">
    <location>
        <begin position="45"/>
        <end position="65"/>
    </location>
</feature>
<organism evidence="3 4">
    <name type="scientific">Perkinsus chesapeaki</name>
    <name type="common">Clam parasite</name>
    <name type="synonym">Perkinsus andrewsi</name>
    <dbReference type="NCBI Taxonomy" id="330153"/>
    <lineage>
        <taxon>Eukaryota</taxon>
        <taxon>Sar</taxon>
        <taxon>Alveolata</taxon>
        <taxon>Perkinsozoa</taxon>
        <taxon>Perkinsea</taxon>
        <taxon>Perkinsida</taxon>
        <taxon>Perkinsidae</taxon>
        <taxon>Perkinsus</taxon>
    </lineage>
</organism>
<reference evidence="3 4" key="1">
    <citation type="submission" date="2020-04" db="EMBL/GenBank/DDBJ databases">
        <title>Perkinsus chesapeaki whole genome sequence.</title>
        <authorList>
            <person name="Bogema D.R."/>
        </authorList>
    </citation>
    <scope>NUCLEOTIDE SEQUENCE [LARGE SCALE GENOMIC DNA]</scope>
    <source>
        <strain evidence="3">ATCC PRA-425</strain>
    </source>
</reference>
<dbReference type="OrthoDB" id="413590at2759"/>
<keyword evidence="4" id="KW-1185">Reference proteome</keyword>
<feature type="non-terminal residue" evidence="3">
    <location>
        <position position="846"/>
    </location>
</feature>
<evidence type="ECO:0000256" key="2">
    <source>
        <dbReference type="SAM" id="MobiDB-lite"/>
    </source>
</evidence>
<protein>
    <submittedName>
        <fullName evidence="3">Uncharacterized protein</fullName>
    </submittedName>
</protein>
<evidence type="ECO:0000256" key="1">
    <source>
        <dbReference type="SAM" id="Coils"/>
    </source>
</evidence>
<proteinExistence type="predicted"/>
<dbReference type="AlphaFoldDB" id="A0A7J6KY93"/>
<keyword evidence="1" id="KW-0175">Coiled coil</keyword>
<name>A0A7J6KY93_PERCH</name>
<accession>A0A7J6KY93</accession>
<gene>
    <name evidence="3" type="ORF">FOL47_011148</name>
</gene>
<dbReference type="EMBL" id="JAAPAO010000939">
    <property type="protein sequence ID" value="KAF4652313.1"/>
    <property type="molecule type" value="Genomic_DNA"/>
</dbReference>
<comment type="caution">
    <text evidence="3">The sequence shown here is derived from an EMBL/GenBank/DDBJ whole genome shotgun (WGS) entry which is preliminary data.</text>
</comment>
<dbReference type="Proteomes" id="UP000591131">
    <property type="component" value="Unassembled WGS sequence"/>
</dbReference>
<sequence length="846" mass="95446">VEIIIMIGEIRSESPKAKAASGSKAQKIGMPLITLQNLAAQSRKKVISPSKEEDTLANQLDKNDDEKSKIPTKIQELLEEWRTTTNYADTQADIGEEKSRLIHDGCITSLRSMDDKVQTELDLNYSCITNTASIVKRTRQATPDTINDILQPIPLTSPQVPLPAAVTNGISDVEITVKNHPFATSRRRRQQVAMKVATTRPFVAGIGQKMAKCRRSRNGQFSVVIDAPLDATLRSVSRRLVDDLLARRRHHFAADDSTSEPSAKTASKLVVQDYLRELRTLLRSIGHVSSLTASAIEMIIKGLLVNFDWLITDKDHLIEQLQARVQEDNELAGAIEALKAAHTRKIALIEKEKLRLENTIRLLEEEKATLEQSSDELKLELAQLAPTAQEVDKVRALMTEFSQLMSDFGNEGDRHGRILEDFKTFAHKMSNDTVSNNEAAARYGEDEDEGDDLRRYKKGRIVQLTTGELLLRHYDSCTVTSVGQISEGEIVQLDPKATAWICPQALRSLHDRYLWKRINPVDVDELPDILMEMLEWKMRLTPGTFNKLRPFMDSLIDFTLLRSPPHTARLEEAELWLYKVFWSTVDYPFVVRAEDMMSTPLTIQLLRRLLRACPAFLKYMDYLVKWLTDTTKDTSVLRWAEEKEDIEMTELYALLTDTFMPIDCTLIDNKKQHGMADADTSITQMTGAAVLRTLAPFCMNKEDNKKTKETKTGLEDGRWRMAEAMIHQRLRVQSAAIVAFMRRCEQISISEGVSDLIPAEDLVTALNQSNLVIGTNTEACDLLAKRIGHSDDQGEREFPCISCQKILDVFGPLGVVKHDPPLISGQSSHEKLFIIFICIADVMVTM</sequence>
<feature type="coiled-coil region" evidence="1">
    <location>
        <begin position="339"/>
        <end position="383"/>
    </location>
</feature>